<evidence type="ECO:0000256" key="6">
    <source>
        <dbReference type="ARBA" id="ARBA00023010"/>
    </source>
</evidence>
<evidence type="ECO:0000256" key="4">
    <source>
        <dbReference type="ARBA" id="ARBA00022927"/>
    </source>
</evidence>
<dbReference type="Proteomes" id="UP001500540">
    <property type="component" value="Unassembled WGS sequence"/>
</dbReference>
<evidence type="ECO:0000313" key="10">
    <source>
        <dbReference type="Proteomes" id="UP001500540"/>
    </source>
</evidence>
<comment type="subcellular location">
    <subcellularLocation>
        <location evidence="1">Membrane</location>
        <topology evidence="1">Single-pass membrane protein</topology>
    </subcellularLocation>
</comment>
<evidence type="ECO:0000256" key="8">
    <source>
        <dbReference type="SAM" id="Phobius"/>
    </source>
</evidence>
<proteinExistence type="predicted"/>
<keyword evidence="7 8" id="KW-0472">Membrane</keyword>
<dbReference type="EMBL" id="BAABAF010000004">
    <property type="protein sequence ID" value="GAA3761683.1"/>
    <property type="molecule type" value="Genomic_DNA"/>
</dbReference>
<dbReference type="Gene3D" id="1.20.5.3310">
    <property type="match status" value="1"/>
</dbReference>
<keyword evidence="5 8" id="KW-1133">Transmembrane helix</keyword>
<evidence type="ECO:0000256" key="7">
    <source>
        <dbReference type="ARBA" id="ARBA00023136"/>
    </source>
</evidence>
<name>A0ABP7GBX8_9MICO</name>
<evidence type="ECO:0000256" key="2">
    <source>
        <dbReference type="ARBA" id="ARBA00022448"/>
    </source>
</evidence>
<protein>
    <submittedName>
        <fullName evidence="9">Twin-arginine translocase TatA/TatE family subunit</fullName>
    </submittedName>
</protein>
<dbReference type="InterPro" id="IPR003369">
    <property type="entry name" value="TatA/B/E"/>
</dbReference>
<accession>A0ABP7GBX8</accession>
<keyword evidence="4" id="KW-0653">Protein transport</keyword>
<sequence length="130" mass="14280">MRGTDRRDGYPETMIFGLTIEKLVVIGLIAALLLGPEKLPRYAAMLAQAVTKGREMLGIAKERMHDELGNDLDWRTLDPRQYDPRRIIREALLDDTPPAAAAAAVARPAEPALAQSFQPDAVPPFDSEAT</sequence>
<reference evidence="10" key="1">
    <citation type="journal article" date="2019" name="Int. J. Syst. Evol. Microbiol.">
        <title>The Global Catalogue of Microorganisms (GCM) 10K type strain sequencing project: providing services to taxonomists for standard genome sequencing and annotation.</title>
        <authorList>
            <consortium name="The Broad Institute Genomics Platform"/>
            <consortium name="The Broad Institute Genome Sequencing Center for Infectious Disease"/>
            <person name="Wu L."/>
            <person name="Ma J."/>
        </authorList>
    </citation>
    <scope>NUCLEOTIDE SEQUENCE [LARGE SCALE GENOMIC DNA]</scope>
    <source>
        <strain evidence="10">JCM 16950</strain>
    </source>
</reference>
<evidence type="ECO:0000313" key="9">
    <source>
        <dbReference type="EMBL" id="GAA3761683.1"/>
    </source>
</evidence>
<evidence type="ECO:0000256" key="1">
    <source>
        <dbReference type="ARBA" id="ARBA00004167"/>
    </source>
</evidence>
<keyword evidence="2" id="KW-0813">Transport</keyword>
<organism evidence="9 10">
    <name type="scientific">Microbacterium kribbense</name>
    <dbReference type="NCBI Taxonomy" id="433645"/>
    <lineage>
        <taxon>Bacteria</taxon>
        <taxon>Bacillati</taxon>
        <taxon>Actinomycetota</taxon>
        <taxon>Actinomycetes</taxon>
        <taxon>Micrococcales</taxon>
        <taxon>Microbacteriaceae</taxon>
        <taxon>Microbacterium</taxon>
    </lineage>
</organism>
<keyword evidence="3 8" id="KW-0812">Transmembrane</keyword>
<comment type="caution">
    <text evidence="9">The sequence shown here is derived from an EMBL/GenBank/DDBJ whole genome shotgun (WGS) entry which is preliminary data.</text>
</comment>
<keyword evidence="10" id="KW-1185">Reference proteome</keyword>
<feature type="transmembrane region" description="Helical" evidence="8">
    <location>
        <begin position="15"/>
        <end position="35"/>
    </location>
</feature>
<evidence type="ECO:0000256" key="3">
    <source>
        <dbReference type="ARBA" id="ARBA00022692"/>
    </source>
</evidence>
<gene>
    <name evidence="9" type="ORF">GCM10022240_12770</name>
</gene>
<keyword evidence="6" id="KW-0811">Translocation</keyword>
<evidence type="ECO:0000256" key="5">
    <source>
        <dbReference type="ARBA" id="ARBA00022989"/>
    </source>
</evidence>
<dbReference type="Pfam" id="PF02416">
    <property type="entry name" value="TatA_B_E"/>
    <property type="match status" value="1"/>
</dbReference>